<proteinExistence type="predicted"/>
<dbReference type="Proteomes" id="UP000095706">
    <property type="component" value="Unassembled WGS sequence"/>
</dbReference>
<name>A0A173WE15_9FIRM</name>
<evidence type="ECO:0000313" key="1">
    <source>
        <dbReference type="EMBL" id="CUN37733.1"/>
    </source>
</evidence>
<protein>
    <submittedName>
        <fullName evidence="1">Uncharacterized protein</fullName>
    </submittedName>
</protein>
<dbReference type="AlphaFoldDB" id="A0A173WE15"/>
<dbReference type="EMBL" id="CYYV01000001">
    <property type="protein sequence ID" value="CUN37733.1"/>
    <property type="molecule type" value="Genomic_DNA"/>
</dbReference>
<organism evidence="1 2">
    <name type="scientific">Fusicatenibacter saccharivorans</name>
    <dbReference type="NCBI Taxonomy" id="1150298"/>
    <lineage>
        <taxon>Bacteria</taxon>
        <taxon>Bacillati</taxon>
        <taxon>Bacillota</taxon>
        <taxon>Clostridia</taxon>
        <taxon>Lachnospirales</taxon>
        <taxon>Lachnospiraceae</taxon>
        <taxon>Fusicatenibacter</taxon>
    </lineage>
</organism>
<accession>A0A173WE15</accession>
<gene>
    <name evidence="1" type="ORF">ERS852406_00100</name>
</gene>
<reference evidence="1 2" key="1">
    <citation type="submission" date="2015-09" db="EMBL/GenBank/DDBJ databases">
        <authorList>
            <consortium name="Pathogen Informatics"/>
        </authorList>
    </citation>
    <scope>NUCLEOTIDE SEQUENCE [LARGE SCALE GENOMIC DNA]</scope>
    <source>
        <strain evidence="1 2">2789STDY5608849</strain>
    </source>
</reference>
<evidence type="ECO:0000313" key="2">
    <source>
        <dbReference type="Proteomes" id="UP000095706"/>
    </source>
</evidence>
<sequence length="40" mass="4499">MNGRKSDTVVVSEKSVKADGEKDCALYSFKDERTMQTKES</sequence>